<organism evidence="1 2">
    <name type="scientific">Parasponia andersonii</name>
    <name type="common">Sponia andersonii</name>
    <dbReference type="NCBI Taxonomy" id="3476"/>
    <lineage>
        <taxon>Eukaryota</taxon>
        <taxon>Viridiplantae</taxon>
        <taxon>Streptophyta</taxon>
        <taxon>Embryophyta</taxon>
        <taxon>Tracheophyta</taxon>
        <taxon>Spermatophyta</taxon>
        <taxon>Magnoliopsida</taxon>
        <taxon>eudicotyledons</taxon>
        <taxon>Gunneridae</taxon>
        <taxon>Pentapetalae</taxon>
        <taxon>rosids</taxon>
        <taxon>fabids</taxon>
        <taxon>Rosales</taxon>
        <taxon>Cannabaceae</taxon>
        <taxon>Parasponia</taxon>
    </lineage>
</organism>
<gene>
    <name evidence="1" type="ORF">PanWU01x14_212640</name>
</gene>
<dbReference type="AlphaFoldDB" id="A0A2P5BST8"/>
<evidence type="ECO:0000313" key="1">
    <source>
        <dbReference type="EMBL" id="PON51851.1"/>
    </source>
</evidence>
<accession>A0A2P5BST8</accession>
<dbReference type="Pfam" id="PF03140">
    <property type="entry name" value="DUF247"/>
    <property type="match status" value="1"/>
</dbReference>
<name>A0A2P5BST8_PARAD</name>
<comment type="caution">
    <text evidence="1">The sequence shown here is derived from an EMBL/GenBank/DDBJ whole genome shotgun (WGS) entry which is preliminary data.</text>
</comment>
<dbReference type="PANTHER" id="PTHR31549:SF149">
    <property type="entry name" value="ISOPRENOID SYNTHASE DOMAIN-CONTAINING PROTEIN"/>
    <property type="match status" value="1"/>
</dbReference>
<dbReference type="OrthoDB" id="1849062at2759"/>
<dbReference type="PANTHER" id="PTHR31549">
    <property type="entry name" value="PROTEIN, PUTATIVE (DUF247)-RELATED-RELATED"/>
    <property type="match status" value="1"/>
</dbReference>
<sequence>MELVIRYISLIFSEQHYYMMIEFDKSNGVDSKSQVKVEKVLGFNNHVSFSRYLKLEGHVSPLNSSSMKAVSFTTRHMGITGILKLPALIINKSTKCKLWNMIAFEMSVDDCENEYGVTSYLHFLSSQIETEQDVRELRTTKVFRTHLKSDAEVVDLFKTIHNNL</sequence>
<dbReference type="Proteomes" id="UP000237105">
    <property type="component" value="Unassembled WGS sequence"/>
</dbReference>
<evidence type="ECO:0000313" key="2">
    <source>
        <dbReference type="Proteomes" id="UP000237105"/>
    </source>
</evidence>
<protein>
    <submittedName>
        <fullName evidence="1">Uncharacterized protein</fullName>
    </submittedName>
</protein>
<dbReference type="STRING" id="3476.A0A2P5BST8"/>
<reference evidence="2" key="1">
    <citation type="submission" date="2016-06" db="EMBL/GenBank/DDBJ databases">
        <title>Parallel loss of symbiosis genes in relatives of nitrogen-fixing non-legume Parasponia.</title>
        <authorList>
            <person name="Van Velzen R."/>
            <person name="Holmer R."/>
            <person name="Bu F."/>
            <person name="Rutten L."/>
            <person name="Van Zeijl A."/>
            <person name="Liu W."/>
            <person name="Santuari L."/>
            <person name="Cao Q."/>
            <person name="Sharma T."/>
            <person name="Shen D."/>
            <person name="Roswanjaya Y."/>
            <person name="Wardhani T."/>
            <person name="Kalhor M.S."/>
            <person name="Jansen J."/>
            <person name="Van den Hoogen J."/>
            <person name="Gungor B."/>
            <person name="Hartog M."/>
            <person name="Hontelez J."/>
            <person name="Verver J."/>
            <person name="Yang W.-C."/>
            <person name="Schijlen E."/>
            <person name="Repin R."/>
            <person name="Schilthuizen M."/>
            <person name="Schranz E."/>
            <person name="Heidstra R."/>
            <person name="Miyata K."/>
            <person name="Fedorova E."/>
            <person name="Kohlen W."/>
            <person name="Bisseling T."/>
            <person name="Smit S."/>
            <person name="Geurts R."/>
        </authorList>
    </citation>
    <scope>NUCLEOTIDE SEQUENCE [LARGE SCALE GENOMIC DNA]</scope>
    <source>
        <strain evidence="2">cv. WU1-14</strain>
    </source>
</reference>
<keyword evidence="2" id="KW-1185">Reference proteome</keyword>
<dbReference type="InterPro" id="IPR004158">
    <property type="entry name" value="DUF247_pln"/>
</dbReference>
<proteinExistence type="predicted"/>
<dbReference type="EMBL" id="JXTB01000227">
    <property type="protein sequence ID" value="PON51851.1"/>
    <property type="molecule type" value="Genomic_DNA"/>
</dbReference>